<evidence type="ECO:0000313" key="1">
    <source>
        <dbReference type="EMBL" id="QDJ96687.1"/>
    </source>
</evidence>
<accession>A0A514TUI4</accession>
<organism evidence="1 2">
    <name type="scientific">Aeromonas phage PS1</name>
    <dbReference type="NCBI Taxonomy" id="2591406"/>
    <lineage>
        <taxon>Viruses</taxon>
        <taxon>Duplodnaviria</taxon>
        <taxon>Heunggongvirae</taxon>
        <taxon>Uroviricota</taxon>
        <taxon>Caudoviricetes</taxon>
        <taxon>Chimalliviridae</taxon>
        <taxon>Ferozepurvirus</taxon>
        <taxon>Ferozepurvirus PS1</taxon>
    </lineage>
</organism>
<evidence type="ECO:0000313" key="2">
    <source>
        <dbReference type="Proteomes" id="UP000317703"/>
    </source>
</evidence>
<dbReference type="EMBL" id="MN032614">
    <property type="protein sequence ID" value="QDJ96687.1"/>
    <property type="molecule type" value="Genomic_DNA"/>
</dbReference>
<reference evidence="1" key="1">
    <citation type="submission" date="2019-06" db="EMBL/GenBank/DDBJ databases">
        <title>Complete genome sequence of Aeromonas hydrophila bacteriophage PS1.</title>
        <authorList>
            <person name="Rai S."/>
            <person name="Tyagi A."/>
            <person name="Kumar N."/>
            <person name="Singh N."/>
        </authorList>
    </citation>
    <scope>NUCLEOTIDE SEQUENCE [LARGE SCALE GENOMIC DNA]</scope>
</reference>
<keyword evidence="2" id="KW-1185">Reference proteome</keyword>
<name>A0A514TUI4_9CAUD</name>
<gene>
    <name evidence="1" type="ORF">PS1_0176</name>
</gene>
<sequence length="157" mass="18381">MNVAESSFKELMGDIQDFRPIHVRDIIIETLKNITHQSFGDKNIFESSLVNFKERVKYKYESFPNQISKENFEEITDFRTIYREFLSGLSIPLETPKWSVGSRARLVIAIPDNFPIPQISIQFYVDNVDKWVSVPCRTNTVKETIMNLFPPRITKVF</sequence>
<protein>
    <submittedName>
        <fullName evidence="1">Uncharacterized protein</fullName>
    </submittedName>
</protein>
<proteinExistence type="predicted"/>
<dbReference type="Proteomes" id="UP000317703">
    <property type="component" value="Segment"/>
</dbReference>